<name>A0AAD8L090_TARER</name>
<reference evidence="1" key="1">
    <citation type="journal article" date="2023" name="bioRxiv">
        <title>Improved chromosome-level genome assembly for marigold (Tagetes erecta).</title>
        <authorList>
            <person name="Jiang F."/>
            <person name="Yuan L."/>
            <person name="Wang S."/>
            <person name="Wang H."/>
            <person name="Xu D."/>
            <person name="Wang A."/>
            <person name="Fan W."/>
        </authorList>
    </citation>
    <scope>NUCLEOTIDE SEQUENCE</scope>
    <source>
        <strain evidence="1">WSJ</strain>
        <tissue evidence="1">Leaf</tissue>
    </source>
</reference>
<evidence type="ECO:0000313" key="2">
    <source>
        <dbReference type="Proteomes" id="UP001229421"/>
    </source>
</evidence>
<evidence type="ECO:0000313" key="1">
    <source>
        <dbReference type="EMBL" id="KAK1429567.1"/>
    </source>
</evidence>
<dbReference type="AlphaFoldDB" id="A0AAD8L090"/>
<organism evidence="1 2">
    <name type="scientific">Tagetes erecta</name>
    <name type="common">African marigold</name>
    <dbReference type="NCBI Taxonomy" id="13708"/>
    <lineage>
        <taxon>Eukaryota</taxon>
        <taxon>Viridiplantae</taxon>
        <taxon>Streptophyta</taxon>
        <taxon>Embryophyta</taxon>
        <taxon>Tracheophyta</taxon>
        <taxon>Spermatophyta</taxon>
        <taxon>Magnoliopsida</taxon>
        <taxon>eudicotyledons</taxon>
        <taxon>Gunneridae</taxon>
        <taxon>Pentapetalae</taxon>
        <taxon>asterids</taxon>
        <taxon>campanulids</taxon>
        <taxon>Asterales</taxon>
        <taxon>Asteraceae</taxon>
        <taxon>Asteroideae</taxon>
        <taxon>Heliantheae alliance</taxon>
        <taxon>Tageteae</taxon>
        <taxon>Tagetes</taxon>
    </lineage>
</organism>
<proteinExistence type="predicted"/>
<comment type="caution">
    <text evidence="1">The sequence shown here is derived from an EMBL/GenBank/DDBJ whole genome shotgun (WGS) entry which is preliminary data.</text>
</comment>
<protein>
    <submittedName>
        <fullName evidence="1">Uncharacterized protein</fullName>
    </submittedName>
</protein>
<dbReference type="EMBL" id="JAUHHV010000003">
    <property type="protein sequence ID" value="KAK1429567.1"/>
    <property type="molecule type" value="Genomic_DNA"/>
</dbReference>
<dbReference type="Proteomes" id="UP001229421">
    <property type="component" value="Unassembled WGS sequence"/>
</dbReference>
<keyword evidence="2" id="KW-1185">Reference proteome</keyword>
<sequence>MHRSIATSISGCGKGTNRVTTAYLLFLRCLLTHPVTSLVVWRITLPALSQLPSEGVALSKANCATAVGMRIVRKFLDNQWRLVGSYDVLDPWVPEPLVDLEQLVVAEVQIKKVKETADREDESVPPTVEPVPLQHPQCVYRAVRLPTFTQEMILDTQTWVVRMEDY</sequence>
<gene>
    <name evidence="1" type="ORF">QVD17_11780</name>
</gene>
<accession>A0AAD8L090</accession>